<evidence type="ECO:0000313" key="10">
    <source>
        <dbReference type="Proteomes" id="UP000737018"/>
    </source>
</evidence>
<comment type="caution">
    <text evidence="9">The sequence shown here is derived from an EMBL/GenBank/DDBJ whole genome shotgun (WGS) entry which is preliminary data.</text>
</comment>
<evidence type="ECO:0000256" key="5">
    <source>
        <dbReference type="ARBA" id="ARBA00023242"/>
    </source>
</evidence>
<dbReference type="GO" id="GO:0035267">
    <property type="term" value="C:NuA4 histone acetyltransferase complex"/>
    <property type="evidence" value="ECO:0007669"/>
    <property type="project" value="InterPro"/>
</dbReference>
<sequence>MPSVGMRRTTRVFNVVNVVKDGGRVLRSGRRLWPESSDSSKVRRGGSGGGGDGGDEWFKIIKSSPNNSAAAALPFKQTSSWSHGGDVKRVVAAPNVATDAAEAAGAAADCAIEKPKKRSRKAVKVEESVDKMFGVVYSRKRRRNSDNDKMYGIRFARRQRRKADDGSEEWVIPRPKLSVTVVGSGRDDNDDDDGFLARFLCTVLKYMRRTRLTLSQLLKFLCTEPITGVYASRGIRFSRDPPTSSVSGICKFFGTLEHIPMFSVDFSAVPRCFMYVYYGMFLRFECRNYVIVNKLINMDTDSDTMTDSEEDESEEQHHLIITSDRDVSEGVPPARDSLENKNIVHEVHNTESRSILHPSVRASKLAGPTAQYRNGLNSRGIRKRRSSTRRRRIARNPLMVGMHKSAGALASDVINSRRNGSPFSSVVTNGKCRSSVRIASARQDKEVSSTTMGSTREIESSSCSANILVIESDRGYREAGVNVMLEVSSSREWVFVVKKDGLTRYTQKAEKIMKPSSSCNRFTNAVIWNLDNGWKLEFPIRQDWCIFKDLYKECSDRNGMAPTVRNIPVPGVLEVLDYGNRNDIPFCRPNSYISTEYDEVSRALARRTANYDMDSEDEIWLEKFNNESFTQNELHQHVSENNFELMVDAFEKANYCSPEDFPDEKAAANLCLDLARSEVVVAVYNYWMRKRKQKRSALVRCFQGHQPKRAPVIPKPILRKRRSLKRQPSQVGRGKQPYILQAMAAEQDALEEKNAMLKVDEANASANRSVEFAILKRKRAQFLMENADLATYRAMMAIRIAEAARVAESPDAASRFLD</sequence>
<gene>
    <name evidence="9" type="ORF">CMV_009732</name>
</gene>
<feature type="region of interest" description="Disordered" evidence="7">
    <location>
        <begin position="29"/>
        <end position="56"/>
    </location>
</feature>
<dbReference type="GO" id="GO:0006357">
    <property type="term" value="P:regulation of transcription by RNA polymerase II"/>
    <property type="evidence" value="ECO:0007669"/>
    <property type="project" value="InterPro"/>
</dbReference>
<feature type="domain" description="Enhancer of polycomb-like N-terminal" evidence="8">
    <location>
        <begin position="564"/>
        <end position="652"/>
    </location>
</feature>
<evidence type="ECO:0000313" key="9">
    <source>
        <dbReference type="EMBL" id="KAF3966150.1"/>
    </source>
</evidence>
<organism evidence="9 10">
    <name type="scientific">Castanea mollissima</name>
    <name type="common">Chinese chestnut</name>
    <dbReference type="NCBI Taxonomy" id="60419"/>
    <lineage>
        <taxon>Eukaryota</taxon>
        <taxon>Viridiplantae</taxon>
        <taxon>Streptophyta</taxon>
        <taxon>Embryophyta</taxon>
        <taxon>Tracheophyta</taxon>
        <taxon>Spermatophyta</taxon>
        <taxon>Magnoliopsida</taxon>
        <taxon>eudicotyledons</taxon>
        <taxon>Gunneridae</taxon>
        <taxon>Pentapetalae</taxon>
        <taxon>rosids</taxon>
        <taxon>fabids</taxon>
        <taxon>Fagales</taxon>
        <taxon>Fagaceae</taxon>
        <taxon>Castanea</taxon>
    </lineage>
</organism>
<evidence type="ECO:0000256" key="1">
    <source>
        <dbReference type="ARBA" id="ARBA00004123"/>
    </source>
</evidence>
<dbReference type="InterPro" id="IPR024943">
    <property type="entry name" value="Enhancer_polycomb"/>
</dbReference>
<keyword evidence="4 6" id="KW-0804">Transcription</keyword>
<reference evidence="9" key="1">
    <citation type="submission" date="2020-03" db="EMBL/GenBank/DDBJ databases">
        <title>Castanea mollissima Vanexum genome sequencing.</title>
        <authorList>
            <person name="Staton M."/>
        </authorList>
    </citation>
    <scope>NUCLEOTIDE SEQUENCE</scope>
    <source>
        <tissue evidence="9">Leaf</tissue>
    </source>
</reference>
<accession>A0A8J4R9B3</accession>
<name>A0A8J4R9B3_9ROSI</name>
<dbReference type="InterPro" id="IPR019542">
    <property type="entry name" value="Enhancer_polycomb-like_N"/>
</dbReference>
<evidence type="ECO:0000256" key="3">
    <source>
        <dbReference type="ARBA" id="ARBA00023015"/>
    </source>
</evidence>
<keyword evidence="10" id="KW-1185">Reference proteome</keyword>
<keyword evidence="3 6" id="KW-0805">Transcription regulation</keyword>
<comment type="similarity">
    <text evidence="2 6">Belongs to the enhancer of polycomb family.</text>
</comment>
<dbReference type="GO" id="GO:0005634">
    <property type="term" value="C:nucleus"/>
    <property type="evidence" value="ECO:0007669"/>
    <property type="project" value="UniProtKB-SubCell"/>
</dbReference>
<comment type="subcellular location">
    <subcellularLocation>
        <location evidence="1 6">Nucleus</location>
    </subcellularLocation>
</comment>
<evidence type="ECO:0000256" key="6">
    <source>
        <dbReference type="RuleBase" id="RU361124"/>
    </source>
</evidence>
<dbReference type="AlphaFoldDB" id="A0A8J4R9B3"/>
<evidence type="ECO:0000256" key="7">
    <source>
        <dbReference type="SAM" id="MobiDB-lite"/>
    </source>
</evidence>
<keyword evidence="5 6" id="KW-0539">Nucleus</keyword>
<dbReference type="PANTHER" id="PTHR14898">
    <property type="entry name" value="ENHANCER OF POLYCOMB"/>
    <property type="match status" value="1"/>
</dbReference>
<evidence type="ECO:0000256" key="4">
    <source>
        <dbReference type="ARBA" id="ARBA00023163"/>
    </source>
</evidence>
<dbReference type="EMBL" id="JRKL02001086">
    <property type="protein sequence ID" value="KAF3966150.1"/>
    <property type="molecule type" value="Genomic_DNA"/>
</dbReference>
<dbReference type="OrthoDB" id="435275at2759"/>
<dbReference type="Pfam" id="PF10513">
    <property type="entry name" value="EPL1"/>
    <property type="match status" value="1"/>
</dbReference>
<protein>
    <recommendedName>
        <fullName evidence="6">Enhancer of polycomb-like protein</fullName>
    </recommendedName>
</protein>
<evidence type="ECO:0000259" key="8">
    <source>
        <dbReference type="Pfam" id="PF10513"/>
    </source>
</evidence>
<evidence type="ECO:0000256" key="2">
    <source>
        <dbReference type="ARBA" id="ARBA00008035"/>
    </source>
</evidence>
<proteinExistence type="inferred from homology"/>
<dbReference type="Proteomes" id="UP000737018">
    <property type="component" value="Unassembled WGS sequence"/>
</dbReference>